<feature type="domain" description="Major facilitator superfamily (MFS) profile" evidence="8">
    <location>
        <begin position="30"/>
        <end position="505"/>
    </location>
</feature>
<evidence type="ECO:0000256" key="6">
    <source>
        <dbReference type="SAM" id="MobiDB-lite"/>
    </source>
</evidence>
<feature type="transmembrane region" description="Helical" evidence="7">
    <location>
        <begin position="285"/>
        <end position="304"/>
    </location>
</feature>
<sequence>MLVRASALGVPLLSQPSVPATAPHPRRWVILAVVCLATLVVLLDNTVLNVAIPSLTEELGAGTADVQWMINAYALVQSGLLLTAGSLADRYGRKRALLAGLALFGIGSATAAFAQSSGQLIAARAGMGVGGALLMTTTLAVVMQVFQGAEVPKAIGIWGAVSSLGFAGGPLLGGALLAHFWWGSIFLINIPVALIGLFAVTRLLPESRDPAGRRPDLPGAVLSTVGMVGVVFAIISGPVDGWGSTKVLLSAAVGVLALGGFVAWEAHTPTPMLDMAFFRNRRFNGAVAGGILSAFGMAGSLFLLTQYLQLVLGYPPLEAGLRMSPLALVIVALNLTGVGARLLPKTGFSGAIAIGMALLAGGLAVIAVTGSAHGYAGLLAGLLLMGCGIALATPAMASALMGAIPPERAGAGAGLQGTATEFGGGLGVAVLGAVLGSRFAAGLPDAVPGSAARSLPEALAAAPDDGARAAVRTAFADGLTSSQLIGAAAVLLGGLLSAALLYRADRPATPAARPRSRSPHLRLRRADRPPTVPGPAHLARARARTV</sequence>
<feature type="transmembrane region" description="Helical" evidence="7">
    <location>
        <begin position="375"/>
        <end position="401"/>
    </location>
</feature>
<dbReference type="Gene3D" id="1.20.1720.10">
    <property type="entry name" value="Multidrug resistance protein D"/>
    <property type="match status" value="1"/>
</dbReference>
<dbReference type="InterPro" id="IPR036259">
    <property type="entry name" value="MFS_trans_sf"/>
</dbReference>
<dbReference type="EMBL" id="JNBY01000013">
    <property type="protein sequence ID" value="KDN87962.1"/>
    <property type="molecule type" value="Genomic_DNA"/>
</dbReference>
<feature type="transmembrane region" description="Helical" evidence="7">
    <location>
        <begin position="28"/>
        <end position="48"/>
    </location>
</feature>
<evidence type="ECO:0000256" key="7">
    <source>
        <dbReference type="SAM" id="Phobius"/>
    </source>
</evidence>
<dbReference type="RefSeq" id="WP_084223091.1">
    <property type="nucleotide sequence ID" value="NZ_KK853997.1"/>
</dbReference>
<feature type="transmembrane region" description="Helical" evidence="7">
    <location>
        <begin position="155"/>
        <end position="178"/>
    </location>
</feature>
<feature type="transmembrane region" description="Helical" evidence="7">
    <location>
        <begin position="350"/>
        <end position="369"/>
    </location>
</feature>
<feature type="transmembrane region" description="Helical" evidence="7">
    <location>
        <begin position="484"/>
        <end position="502"/>
    </location>
</feature>
<evidence type="ECO:0000256" key="1">
    <source>
        <dbReference type="ARBA" id="ARBA00004651"/>
    </source>
</evidence>
<feature type="transmembrane region" description="Helical" evidence="7">
    <location>
        <begin position="247"/>
        <end position="264"/>
    </location>
</feature>
<dbReference type="CDD" id="cd17321">
    <property type="entry name" value="MFS_MMR_MDR_like"/>
    <property type="match status" value="1"/>
</dbReference>
<keyword evidence="5" id="KW-0046">Antibiotic resistance</keyword>
<keyword evidence="2 7" id="KW-0812">Transmembrane</keyword>
<keyword evidence="3 7" id="KW-1133">Transmembrane helix</keyword>
<reference evidence="9 10" key="1">
    <citation type="submission" date="2014-05" db="EMBL/GenBank/DDBJ databases">
        <title>Draft Genome Sequence of Kitasatospora cheerisanensis KCTC 2395.</title>
        <authorList>
            <person name="Nam D.H."/>
        </authorList>
    </citation>
    <scope>NUCLEOTIDE SEQUENCE [LARGE SCALE GENOMIC DNA]</scope>
    <source>
        <strain evidence="9 10">KCTC 2395</strain>
    </source>
</reference>
<feature type="region of interest" description="Disordered" evidence="6">
    <location>
        <begin position="507"/>
        <end position="546"/>
    </location>
</feature>
<organism evidence="9 10">
    <name type="scientific">Kitasatospora cheerisanensis KCTC 2395</name>
    <dbReference type="NCBI Taxonomy" id="1348663"/>
    <lineage>
        <taxon>Bacteria</taxon>
        <taxon>Bacillati</taxon>
        <taxon>Actinomycetota</taxon>
        <taxon>Actinomycetes</taxon>
        <taxon>Kitasatosporales</taxon>
        <taxon>Streptomycetaceae</taxon>
        <taxon>Kitasatospora</taxon>
    </lineage>
</organism>
<gene>
    <name evidence="9" type="ORF">KCH_02890</name>
</gene>
<comment type="caution">
    <text evidence="9">The sequence shown here is derived from an EMBL/GenBank/DDBJ whole genome shotgun (WGS) entry which is preliminary data.</text>
</comment>
<dbReference type="PATRIC" id="fig|1348663.4.peg.268"/>
<evidence type="ECO:0000313" key="10">
    <source>
        <dbReference type="Proteomes" id="UP000027178"/>
    </source>
</evidence>
<dbReference type="Proteomes" id="UP000027178">
    <property type="component" value="Unassembled WGS sequence"/>
</dbReference>
<feature type="transmembrane region" description="Helical" evidence="7">
    <location>
        <begin position="422"/>
        <end position="441"/>
    </location>
</feature>
<dbReference type="GO" id="GO:0046677">
    <property type="term" value="P:response to antibiotic"/>
    <property type="evidence" value="ECO:0007669"/>
    <property type="project" value="UniProtKB-KW"/>
</dbReference>
<proteinExistence type="predicted"/>
<comment type="subcellular location">
    <subcellularLocation>
        <location evidence="1">Cell membrane</location>
        <topology evidence="1">Multi-pass membrane protein</topology>
    </subcellularLocation>
</comment>
<evidence type="ECO:0000313" key="9">
    <source>
        <dbReference type="EMBL" id="KDN87962.1"/>
    </source>
</evidence>
<keyword evidence="10" id="KW-1185">Reference proteome</keyword>
<feature type="transmembrane region" description="Helical" evidence="7">
    <location>
        <begin position="217"/>
        <end position="235"/>
    </location>
</feature>
<keyword evidence="4 7" id="KW-0472">Membrane</keyword>
<dbReference type="PANTHER" id="PTHR42718">
    <property type="entry name" value="MAJOR FACILITATOR SUPERFAMILY MULTIDRUG TRANSPORTER MFSC"/>
    <property type="match status" value="1"/>
</dbReference>
<evidence type="ECO:0000256" key="4">
    <source>
        <dbReference type="ARBA" id="ARBA00023136"/>
    </source>
</evidence>
<dbReference type="Gene3D" id="1.20.1250.20">
    <property type="entry name" value="MFS general substrate transporter like domains"/>
    <property type="match status" value="1"/>
</dbReference>
<accession>A0A066Z361</accession>
<dbReference type="Pfam" id="PF07690">
    <property type="entry name" value="MFS_1"/>
    <property type="match status" value="1"/>
</dbReference>
<dbReference type="eggNOG" id="COG0477">
    <property type="taxonomic scope" value="Bacteria"/>
</dbReference>
<dbReference type="GO" id="GO:0022857">
    <property type="term" value="F:transmembrane transporter activity"/>
    <property type="evidence" value="ECO:0007669"/>
    <property type="project" value="InterPro"/>
</dbReference>
<evidence type="ECO:0000259" key="8">
    <source>
        <dbReference type="PROSITE" id="PS50850"/>
    </source>
</evidence>
<feature type="transmembrane region" description="Helical" evidence="7">
    <location>
        <begin position="324"/>
        <end position="343"/>
    </location>
</feature>
<dbReference type="AlphaFoldDB" id="A0A066Z361"/>
<dbReference type="PANTHER" id="PTHR42718:SF42">
    <property type="entry name" value="EXPORT PROTEIN"/>
    <property type="match status" value="1"/>
</dbReference>
<dbReference type="InterPro" id="IPR020846">
    <property type="entry name" value="MFS_dom"/>
</dbReference>
<evidence type="ECO:0000256" key="5">
    <source>
        <dbReference type="ARBA" id="ARBA00023251"/>
    </source>
</evidence>
<name>A0A066Z361_9ACTN</name>
<evidence type="ECO:0000256" key="2">
    <source>
        <dbReference type="ARBA" id="ARBA00022692"/>
    </source>
</evidence>
<dbReference type="OrthoDB" id="9781469at2"/>
<feature type="transmembrane region" description="Helical" evidence="7">
    <location>
        <begin position="68"/>
        <end position="88"/>
    </location>
</feature>
<dbReference type="SUPFAM" id="SSF103473">
    <property type="entry name" value="MFS general substrate transporter"/>
    <property type="match status" value="1"/>
</dbReference>
<dbReference type="HOGENOM" id="CLU_000960_28_2_11"/>
<dbReference type="PRINTS" id="PR01036">
    <property type="entry name" value="TCRTETB"/>
</dbReference>
<protein>
    <submittedName>
        <fullName evidence="9">MFS transporter</fullName>
    </submittedName>
</protein>
<dbReference type="PROSITE" id="PS50850">
    <property type="entry name" value="MFS"/>
    <property type="match status" value="1"/>
</dbReference>
<feature type="compositionally biased region" description="Basic residues" evidence="6">
    <location>
        <begin position="514"/>
        <end position="525"/>
    </location>
</feature>
<feature type="transmembrane region" description="Helical" evidence="7">
    <location>
        <begin position="95"/>
        <end position="115"/>
    </location>
</feature>
<dbReference type="GO" id="GO:0005886">
    <property type="term" value="C:plasma membrane"/>
    <property type="evidence" value="ECO:0007669"/>
    <property type="project" value="UniProtKB-SubCell"/>
</dbReference>
<dbReference type="InterPro" id="IPR011701">
    <property type="entry name" value="MFS"/>
</dbReference>
<feature type="transmembrane region" description="Helical" evidence="7">
    <location>
        <begin position="121"/>
        <end position="143"/>
    </location>
</feature>
<evidence type="ECO:0000256" key="3">
    <source>
        <dbReference type="ARBA" id="ARBA00022989"/>
    </source>
</evidence>
<feature type="transmembrane region" description="Helical" evidence="7">
    <location>
        <begin position="184"/>
        <end position="205"/>
    </location>
</feature>